<sequence>MDRRVRTQPRSRSASLMPSPPPSWALLVATGLAVAASVAPAAWAAQGSTPAAHKIPRWNMKIAQEQGPNACVVEEAGGRRFYSDCKYWRQRDICGQTAVPRYECCEGFEQLPGEPGCAGAMPLTGVLETARRLGAARFVRLLERSGLHRGLTASNAVTLFAPLDSAFDELPRERLSRLEQVEDPTTRPLLQYHLTDGRVLTSGLPSDHLQDTRLAGRQLRLNKYSSGVQTANCARLVRRDVPASDGVVHLLENVLDPAFASAPAPLDLAQLVATDGRFSALARTIERADFAGRLRSPERPCTLLAPSDEAFQKLSAARLQRILDDEGARRALLEHHVIPHPLCLPAVLGEHRVRALDGQRLSFDCDARGATVEGRRLRAEPVLASNGALYMLDDVLLPDRAKSVLQLLDERGLTTFASLVRSAGLDDAFDSFHDYTVFAPSEAAMFELPETRLRTLRSNREAARGFVMLHATAGRVAWASVAAGQAVMSLDERHRLRLQVYRRGPGVEAALVEERDVEGLNGCVHVIDRVLEPAELSTRDLLRRDGNFSIFLSALERGGADVVWLPGEDAGAGLDAGVGVGVAAEEEQSLTLFAPTDAAFERLGEQRLTRLMEDPQFLKKTLRHHVCEGMVSSAAWTPELRHGVRTRQGDVHITRAASGKIKVDEATVLRSDLVTTNGVIHVINRVLLPES</sequence>
<accession>A0AAN9WSF6</accession>
<feature type="domain" description="FAS1" evidence="1">
    <location>
        <begin position="400"/>
        <end position="531"/>
    </location>
</feature>
<dbReference type="GO" id="GO:0007155">
    <property type="term" value="P:cell adhesion"/>
    <property type="evidence" value="ECO:0007669"/>
    <property type="project" value="TreeGrafter"/>
</dbReference>
<dbReference type="InterPro" id="IPR050904">
    <property type="entry name" value="Adhesion/Biosynth-related"/>
</dbReference>
<dbReference type="EMBL" id="JAZDUA010000013">
    <property type="protein sequence ID" value="KAK7873468.1"/>
    <property type="molecule type" value="Genomic_DNA"/>
</dbReference>
<evidence type="ECO:0000313" key="2">
    <source>
        <dbReference type="EMBL" id="KAK7873468.1"/>
    </source>
</evidence>
<proteinExistence type="predicted"/>
<gene>
    <name evidence="2" type="ORF">R5R35_011816</name>
</gene>
<evidence type="ECO:0000313" key="3">
    <source>
        <dbReference type="Proteomes" id="UP001378592"/>
    </source>
</evidence>
<dbReference type="PANTHER" id="PTHR10900:SF114">
    <property type="entry name" value="FAS1 DOMAIN-CONTAINING PROTEIN"/>
    <property type="match status" value="1"/>
</dbReference>
<dbReference type="Pfam" id="PF02469">
    <property type="entry name" value="Fasciclin"/>
    <property type="match status" value="4"/>
</dbReference>
<evidence type="ECO:0000259" key="1">
    <source>
        <dbReference type="PROSITE" id="PS50213"/>
    </source>
</evidence>
<dbReference type="Gene3D" id="2.30.180.10">
    <property type="entry name" value="FAS1 domain"/>
    <property type="match status" value="4"/>
</dbReference>
<dbReference type="PANTHER" id="PTHR10900">
    <property type="entry name" value="PERIOSTIN-RELATED"/>
    <property type="match status" value="1"/>
</dbReference>
<dbReference type="Proteomes" id="UP001378592">
    <property type="component" value="Unassembled WGS sequence"/>
</dbReference>
<feature type="domain" description="FAS1" evidence="1">
    <location>
        <begin position="122"/>
        <end position="255"/>
    </location>
</feature>
<dbReference type="GO" id="GO:0050839">
    <property type="term" value="F:cell adhesion molecule binding"/>
    <property type="evidence" value="ECO:0007669"/>
    <property type="project" value="TreeGrafter"/>
</dbReference>
<organism evidence="2 3">
    <name type="scientific">Gryllus longicercus</name>
    <dbReference type="NCBI Taxonomy" id="2509291"/>
    <lineage>
        <taxon>Eukaryota</taxon>
        <taxon>Metazoa</taxon>
        <taxon>Ecdysozoa</taxon>
        <taxon>Arthropoda</taxon>
        <taxon>Hexapoda</taxon>
        <taxon>Insecta</taxon>
        <taxon>Pterygota</taxon>
        <taxon>Neoptera</taxon>
        <taxon>Polyneoptera</taxon>
        <taxon>Orthoptera</taxon>
        <taxon>Ensifera</taxon>
        <taxon>Gryllidea</taxon>
        <taxon>Grylloidea</taxon>
        <taxon>Gryllidae</taxon>
        <taxon>Gryllinae</taxon>
        <taxon>Gryllus</taxon>
    </lineage>
</organism>
<comment type="caution">
    <text evidence="2">The sequence shown here is derived from an EMBL/GenBank/DDBJ whole genome shotgun (WGS) entry which is preliminary data.</text>
</comment>
<dbReference type="SUPFAM" id="SSF82153">
    <property type="entry name" value="FAS1 domain"/>
    <property type="match status" value="4"/>
</dbReference>
<feature type="domain" description="FAS1" evidence="1">
    <location>
        <begin position="535"/>
        <end position="687"/>
    </location>
</feature>
<name>A0AAN9WSF6_9ORTH</name>
<dbReference type="GO" id="GO:0031012">
    <property type="term" value="C:extracellular matrix"/>
    <property type="evidence" value="ECO:0007669"/>
    <property type="project" value="TreeGrafter"/>
</dbReference>
<dbReference type="PROSITE" id="PS50213">
    <property type="entry name" value="FAS1"/>
    <property type="match status" value="4"/>
</dbReference>
<dbReference type="InterPro" id="IPR000782">
    <property type="entry name" value="FAS1_domain"/>
</dbReference>
<keyword evidence="3" id="KW-1185">Reference proteome</keyword>
<dbReference type="GO" id="GO:0005615">
    <property type="term" value="C:extracellular space"/>
    <property type="evidence" value="ECO:0007669"/>
    <property type="project" value="TreeGrafter"/>
</dbReference>
<feature type="domain" description="FAS1" evidence="1">
    <location>
        <begin position="265"/>
        <end position="396"/>
    </location>
</feature>
<protein>
    <recommendedName>
        <fullName evidence="1">FAS1 domain-containing protein</fullName>
    </recommendedName>
</protein>
<dbReference type="AlphaFoldDB" id="A0AAN9WSF6"/>
<dbReference type="FunFam" id="2.30.180.10:FF:000032">
    <property type="entry name" value="Fasciclin domain-containing protein, putative"/>
    <property type="match status" value="1"/>
</dbReference>
<dbReference type="GO" id="GO:0030198">
    <property type="term" value="P:extracellular matrix organization"/>
    <property type="evidence" value="ECO:0007669"/>
    <property type="project" value="TreeGrafter"/>
</dbReference>
<dbReference type="SMART" id="SM00554">
    <property type="entry name" value="FAS1"/>
    <property type="match status" value="4"/>
</dbReference>
<reference evidence="2 3" key="1">
    <citation type="submission" date="2024-03" db="EMBL/GenBank/DDBJ databases">
        <title>The genome assembly and annotation of the cricket Gryllus longicercus Weissman &amp; Gray.</title>
        <authorList>
            <person name="Szrajer S."/>
            <person name="Gray D."/>
            <person name="Ylla G."/>
        </authorList>
    </citation>
    <scope>NUCLEOTIDE SEQUENCE [LARGE SCALE GENOMIC DNA]</scope>
    <source>
        <strain evidence="2">DAG 2021-001</strain>
        <tissue evidence="2">Whole body minus gut</tissue>
    </source>
</reference>
<dbReference type="InterPro" id="IPR036378">
    <property type="entry name" value="FAS1_dom_sf"/>
</dbReference>